<dbReference type="EMBL" id="VLLL01000012">
    <property type="protein sequence ID" value="TWJ06518.1"/>
    <property type="molecule type" value="Genomic_DNA"/>
</dbReference>
<dbReference type="Pfam" id="PF14016">
    <property type="entry name" value="DUF4232"/>
    <property type="match status" value="1"/>
</dbReference>
<keyword evidence="5" id="KW-1185">Reference proteome</keyword>
<dbReference type="AlphaFoldDB" id="A0A562ULM6"/>
<evidence type="ECO:0000313" key="5">
    <source>
        <dbReference type="Proteomes" id="UP000321617"/>
    </source>
</evidence>
<dbReference type="OrthoDB" id="3827416at2"/>
<keyword evidence="2" id="KW-0732">Signal</keyword>
<evidence type="ECO:0000256" key="1">
    <source>
        <dbReference type="SAM" id="MobiDB-lite"/>
    </source>
</evidence>
<dbReference type="PROSITE" id="PS51257">
    <property type="entry name" value="PROKAR_LIPOPROTEIN"/>
    <property type="match status" value="1"/>
</dbReference>
<organism evidence="4 5">
    <name type="scientific">Stackebrandtia albiflava</name>
    <dbReference type="NCBI Taxonomy" id="406432"/>
    <lineage>
        <taxon>Bacteria</taxon>
        <taxon>Bacillati</taxon>
        <taxon>Actinomycetota</taxon>
        <taxon>Actinomycetes</taxon>
        <taxon>Glycomycetales</taxon>
        <taxon>Glycomycetaceae</taxon>
        <taxon>Stackebrandtia</taxon>
    </lineage>
</organism>
<feature type="compositionally biased region" description="Polar residues" evidence="1">
    <location>
        <begin position="33"/>
        <end position="44"/>
    </location>
</feature>
<feature type="chain" id="PRO_5021743372" evidence="2">
    <location>
        <begin position="31"/>
        <end position="188"/>
    </location>
</feature>
<reference evidence="4 5" key="1">
    <citation type="journal article" date="2013" name="Stand. Genomic Sci.">
        <title>Genomic Encyclopedia of Type Strains, Phase I: The one thousand microbial genomes (KMG-I) project.</title>
        <authorList>
            <person name="Kyrpides N.C."/>
            <person name="Woyke T."/>
            <person name="Eisen J.A."/>
            <person name="Garrity G."/>
            <person name="Lilburn T.G."/>
            <person name="Beck B.J."/>
            <person name="Whitman W.B."/>
            <person name="Hugenholtz P."/>
            <person name="Klenk H.P."/>
        </authorList>
    </citation>
    <scope>NUCLEOTIDE SEQUENCE [LARGE SCALE GENOMIC DNA]</scope>
    <source>
        <strain evidence="4 5">DSM 45044</strain>
    </source>
</reference>
<proteinExistence type="predicted"/>
<comment type="caution">
    <text evidence="4">The sequence shown here is derived from an EMBL/GenBank/DDBJ whole genome shotgun (WGS) entry which is preliminary data.</text>
</comment>
<protein>
    <submittedName>
        <fullName evidence="4">Uncharacterized protein DUF4232</fullName>
    </submittedName>
</protein>
<evidence type="ECO:0000313" key="4">
    <source>
        <dbReference type="EMBL" id="TWJ06518.1"/>
    </source>
</evidence>
<dbReference type="RefSeq" id="WP_147144592.1">
    <property type="nucleotide sequence ID" value="NZ_BAABIJ010000002.1"/>
</dbReference>
<evidence type="ECO:0000256" key="2">
    <source>
        <dbReference type="SAM" id="SignalP"/>
    </source>
</evidence>
<dbReference type="InterPro" id="IPR025326">
    <property type="entry name" value="DUF4232"/>
</dbReference>
<gene>
    <name evidence="4" type="ORF">LX16_5255</name>
</gene>
<evidence type="ECO:0000259" key="3">
    <source>
        <dbReference type="Pfam" id="PF14016"/>
    </source>
</evidence>
<dbReference type="Proteomes" id="UP000321617">
    <property type="component" value="Unassembled WGS sequence"/>
</dbReference>
<accession>A0A562ULM6</accession>
<name>A0A562ULM6_9ACTN</name>
<feature type="region of interest" description="Disordered" evidence="1">
    <location>
        <begin position="26"/>
        <end position="62"/>
    </location>
</feature>
<feature type="signal peptide" evidence="2">
    <location>
        <begin position="1"/>
        <end position="30"/>
    </location>
</feature>
<feature type="domain" description="DUF4232" evidence="3">
    <location>
        <begin position="53"/>
        <end position="183"/>
    </location>
</feature>
<sequence>MRRSAAPRTTPVLLLGLALAVAGCGGSDPAASGNESRPSDQASESAAPECRDGVEITPGPIDAATGQRGMAITLYNCGTEDVALDGFPTVTVLDAARNPLDVTVNEGTTAIEAPDPAPLTVRPGESAESVILWRNTVTTVDGSEILEGAFLDVAATPGATGRVVTPESPLDLGNTGEIDVTAWAPAAG</sequence>